<evidence type="ECO:0000256" key="8">
    <source>
        <dbReference type="ARBA" id="ARBA00022801"/>
    </source>
</evidence>
<evidence type="ECO:0000256" key="3">
    <source>
        <dbReference type="ARBA" id="ARBA00004910"/>
    </source>
</evidence>
<feature type="binding site" evidence="18">
    <location>
        <position position="50"/>
    </location>
    <ligand>
        <name>Zn(2+)</name>
        <dbReference type="ChEBI" id="CHEBI:29105"/>
        <note>catalytic</note>
    </ligand>
</feature>
<keyword evidence="11 15" id="KW-0560">Oxidoreductase</keyword>
<feature type="binding site" evidence="17">
    <location>
        <position position="223"/>
    </location>
    <ligand>
        <name>NADP(+)</name>
        <dbReference type="ChEBI" id="CHEBI:58349"/>
    </ligand>
</feature>
<comment type="similarity">
    <text evidence="5 15">In the C-terminal section; belongs to the HTP reductase family.</text>
</comment>
<feature type="binding site" evidence="17">
    <location>
        <begin position="297"/>
        <end position="303"/>
    </location>
    <ligand>
        <name>NADP(+)</name>
        <dbReference type="ChEBI" id="CHEBI:58349"/>
    </ligand>
</feature>
<feature type="domain" description="CMP/dCMP-type deaminase" evidence="19">
    <location>
        <begin position="1"/>
        <end position="122"/>
    </location>
</feature>
<evidence type="ECO:0000256" key="7">
    <source>
        <dbReference type="ARBA" id="ARBA00022723"/>
    </source>
</evidence>
<feature type="binding site" evidence="17">
    <location>
        <position position="154"/>
    </location>
    <ligand>
        <name>NADP(+)</name>
        <dbReference type="ChEBI" id="CHEBI:58349"/>
    </ligand>
</feature>
<dbReference type="GO" id="GO:0008835">
    <property type="term" value="F:diaminohydroxyphosphoribosylaminopyrimidine deaminase activity"/>
    <property type="evidence" value="ECO:0007669"/>
    <property type="project" value="UniProtKB-EC"/>
</dbReference>
<dbReference type="Pfam" id="PF00383">
    <property type="entry name" value="dCMP_cyt_deam_1"/>
    <property type="match status" value="1"/>
</dbReference>
<evidence type="ECO:0000256" key="14">
    <source>
        <dbReference type="ARBA" id="ARBA00049886"/>
    </source>
</evidence>
<dbReference type="InterPro" id="IPR050765">
    <property type="entry name" value="Riboflavin_Biosynth_HTPR"/>
</dbReference>
<keyword evidence="8 15" id="KW-0378">Hydrolase</keyword>
<dbReference type="GO" id="GO:0008703">
    <property type="term" value="F:5-amino-6-(5-phosphoribosylamino)uracil reductase activity"/>
    <property type="evidence" value="ECO:0007669"/>
    <property type="project" value="UniProtKB-EC"/>
</dbReference>
<feature type="binding site" evidence="17">
    <location>
        <position position="200"/>
    </location>
    <ligand>
        <name>NADP(+)</name>
        <dbReference type="ChEBI" id="CHEBI:58349"/>
    </ligand>
</feature>
<reference evidence="20 21" key="1">
    <citation type="submission" date="2016-10" db="EMBL/GenBank/DDBJ databases">
        <authorList>
            <person name="de Groot N.N."/>
        </authorList>
    </citation>
    <scope>NUCLEOTIDE SEQUENCE [LARGE SCALE GENOMIC DNA]</scope>
    <source>
        <strain evidence="20 21">APO</strain>
    </source>
</reference>
<feature type="binding site" evidence="17">
    <location>
        <position position="196"/>
    </location>
    <ligand>
        <name>NADP(+)</name>
        <dbReference type="ChEBI" id="CHEBI:58349"/>
    </ligand>
</feature>
<dbReference type="NCBIfam" id="TIGR00227">
    <property type="entry name" value="ribD_Cterm"/>
    <property type="match status" value="1"/>
</dbReference>
<evidence type="ECO:0000256" key="18">
    <source>
        <dbReference type="PIRSR" id="PIRSR006769-3"/>
    </source>
</evidence>
<dbReference type="Gene3D" id="3.40.430.10">
    <property type="entry name" value="Dihydrofolate Reductase, subunit A"/>
    <property type="match status" value="1"/>
</dbReference>
<evidence type="ECO:0000313" key="20">
    <source>
        <dbReference type="EMBL" id="SDY30442.1"/>
    </source>
</evidence>
<evidence type="ECO:0000256" key="2">
    <source>
        <dbReference type="ARBA" id="ARBA00004882"/>
    </source>
</evidence>
<dbReference type="GO" id="GO:0009231">
    <property type="term" value="P:riboflavin biosynthetic process"/>
    <property type="evidence" value="ECO:0007669"/>
    <property type="project" value="UniProtKB-UniPathway"/>
</dbReference>
<feature type="binding site" evidence="18">
    <location>
        <position position="84"/>
    </location>
    <ligand>
        <name>Zn(2+)</name>
        <dbReference type="ChEBI" id="CHEBI:29105"/>
        <note>catalytic</note>
    </ligand>
</feature>
<keyword evidence="6 15" id="KW-0686">Riboflavin biosynthesis</keyword>
<dbReference type="InterPro" id="IPR011549">
    <property type="entry name" value="RibD_C"/>
</dbReference>
<dbReference type="SUPFAM" id="SSF53927">
    <property type="entry name" value="Cytidine deaminase-like"/>
    <property type="match status" value="1"/>
</dbReference>
<dbReference type="EC" id="1.1.1.193" evidence="15"/>
<dbReference type="STRING" id="159292.SAMN05192546_101263"/>
<dbReference type="PIRSF" id="PIRSF006769">
    <property type="entry name" value="RibD"/>
    <property type="match status" value="1"/>
</dbReference>
<evidence type="ECO:0000256" key="9">
    <source>
        <dbReference type="ARBA" id="ARBA00022833"/>
    </source>
</evidence>
<evidence type="ECO:0000256" key="5">
    <source>
        <dbReference type="ARBA" id="ARBA00007417"/>
    </source>
</evidence>
<dbReference type="OrthoDB" id="9800865at2"/>
<dbReference type="EMBL" id="FNPV01000001">
    <property type="protein sequence ID" value="SDY30442.1"/>
    <property type="molecule type" value="Genomic_DNA"/>
</dbReference>
<dbReference type="RefSeq" id="WP_093310169.1">
    <property type="nucleotide sequence ID" value="NZ_FNPV01000001.1"/>
</dbReference>
<dbReference type="PANTHER" id="PTHR38011">
    <property type="entry name" value="DIHYDROFOLATE REDUCTASE FAMILY PROTEIN (AFU_ORTHOLOGUE AFUA_8G06820)"/>
    <property type="match status" value="1"/>
</dbReference>
<comment type="function">
    <text evidence="1 15">Converts 2,5-diamino-6-(ribosylamino)-4(3h)-pyrimidinone 5'-phosphate into 5-amino-6-(ribosylamino)-2,4(1h,3h)-pyrimidinedione 5'-phosphate.</text>
</comment>
<dbReference type="PROSITE" id="PS51747">
    <property type="entry name" value="CYT_DCMP_DEAMINASES_2"/>
    <property type="match status" value="1"/>
</dbReference>
<feature type="binding site" evidence="17">
    <location>
        <position position="170"/>
    </location>
    <ligand>
        <name>NADP(+)</name>
        <dbReference type="ChEBI" id="CHEBI:58349"/>
    </ligand>
</feature>
<dbReference type="Pfam" id="PF01872">
    <property type="entry name" value="RibD_C"/>
    <property type="match status" value="1"/>
</dbReference>
<dbReference type="InterPro" id="IPR002125">
    <property type="entry name" value="CMP_dCMP_dom"/>
</dbReference>
<proteinExistence type="inferred from homology"/>
<dbReference type="Proteomes" id="UP000199230">
    <property type="component" value="Unassembled WGS sequence"/>
</dbReference>
<dbReference type="NCBIfam" id="TIGR00326">
    <property type="entry name" value="eubact_ribD"/>
    <property type="match status" value="1"/>
</dbReference>
<comment type="similarity">
    <text evidence="4 15">In the N-terminal section; belongs to the cytidine and deoxycytidylate deaminase family.</text>
</comment>
<evidence type="ECO:0000256" key="6">
    <source>
        <dbReference type="ARBA" id="ARBA00022619"/>
    </source>
</evidence>
<keyword evidence="21" id="KW-1185">Reference proteome</keyword>
<dbReference type="FunFam" id="3.40.140.10:FF:000025">
    <property type="entry name" value="Riboflavin biosynthesis protein RibD"/>
    <property type="match status" value="1"/>
</dbReference>
<evidence type="ECO:0000256" key="10">
    <source>
        <dbReference type="ARBA" id="ARBA00022857"/>
    </source>
</evidence>
<evidence type="ECO:0000256" key="11">
    <source>
        <dbReference type="ARBA" id="ARBA00023002"/>
    </source>
</evidence>
<evidence type="ECO:0000256" key="12">
    <source>
        <dbReference type="ARBA" id="ARBA00023268"/>
    </source>
</evidence>
<evidence type="ECO:0000256" key="15">
    <source>
        <dbReference type="PIRNR" id="PIRNR006769"/>
    </source>
</evidence>
<dbReference type="InterPro" id="IPR016192">
    <property type="entry name" value="APOBEC/CMP_deaminase_Zn-bd"/>
</dbReference>
<keyword evidence="7 15" id="KW-0479">Metal-binding</keyword>
<evidence type="ECO:0000313" key="21">
    <source>
        <dbReference type="Proteomes" id="UP000199230"/>
    </source>
</evidence>
<feature type="binding site" evidence="17">
    <location>
        <position position="168"/>
    </location>
    <ligand>
        <name>substrate</name>
    </ligand>
</feature>
<evidence type="ECO:0000256" key="1">
    <source>
        <dbReference type="ARBA" id="ARBA00002151"/>
    </source>
</evidence>
<feature type="binding site" evidence="18">
    <location>
        <position position="75"/>
    </location>
    <ligand>
        <name>Zn(2+)</name>
        <dbReference type="ChEBI" id="CHEBI:29105"/>
        <note>catalytic</note>
    </ligand>
</feature>
<comment type="cofactor">
    <cofactor evidence="15 18">
        <name>Zn(2+)</name>
        <dbReference type="ChEBI" id="CHEBI:29105"/>
    </cofactor>
    <text evidence="15 18">Binds 1 zinc ion.</text>
</comment>
<evidence type="ECO:0000256" key="4">
    <source>
        <dbReference type="ARBA" id="ARBA00005259"/>
    </source>
</evidence>
<accession>A0A1H3IRV6</accession>
<evidence type="ECO:0000256" key="17">
    <source>
        <dbReference type="PIRSR" id="PIRSR006769-2"/>
    </source>
</evidence>
<evidence type="ECO:0000256" key="13">
    <source>
        <dbReference type="ARBA" id="ARBA00049861"/>
    </source>
</evidence>
<dbReference type="SUPFAM" id="SSF53597">
    <property type="entry name" value="Dihydrofolate reductase-like"/>
    <property type="match status" value="1"/>
</dbReference>
<dbReference type="UniPathway" id="UPA00275">
    <property type="reaction ID" value="UER00401"/>
</dbReference>
<dbReference type="PROSITE" id="PS00903">
    <property type="entry name" value="CYT_DCMP_DEAMINASES_1"/>
    <property type="match status" value="1"/>
</dbReference>
<keyword evidence="12" id="KW-0511">Multifunctional enzyme</keyword>
<keyword evidence="10 15" id="KW-0521">NADP</keyword>
<gene>
    <name evidence="20" type="ORF">SAMN05192546_101263</name>
</gene>
<comment type="catalytic activity">
    <reaction evidence="14 15">
        <text>2,5-diamino-6-hydroxy-4-(5-phosphoribosylamino)-pyrimidine + H2O + H(+) = 5-amino-6-(5-phospho-D-ribosylamino)uracil + NH4(+)</text>
        <dbReference type="Rhea" id="RHEA:21868"/>
        <dbReference type="ChEBI" id="CHEBI:15377"/>
        <dbReference type="ChEBI" id="CHEBI:15378"/>
        <dbReference type="ChEBI" id="CHEBI:28938"/>
        <dbReference type="ChEBI" id="CHEBI:58453"/>
        <dbReference type="ChEBI" id="CHEBI:58614"/>
        <dbReference type="EC" id="3.5.4.26"/>
    </reaction>
</comment>
<comment type="pathway">
    <text evidence="3 15">Cofactor biosynthesis; riboflavin biosynthesis; 5-amino-6-(D-ribitylamino)uracil from GTP: step 3/4.</text>
</comment>
<dbReference type="AlphaFoldDB" id="A0A1H3IRV6"/>
<name>A0A1H3IRV6_9FIRM</name>
<dbReference type="EC" id="3.5.4.26" evidence="15"/>
<keyword evidence="9 15" id="KW-0862">Zinc</keyword>
<protein>
    <recommendedName>
        <fullName evidence="15">Riboflavin biosynthesis protein RibD</fullName>
    </recommendedName>
    <domain>
        <recommendedName>
            <fullName evidence="15">Diaminohydroxyphosphoribosylaminopyrimidine deaminase</fullName>
            <shortName evidence="15">DRAP deaminase</shortName>
            <ecNumber evidence="15">3.5.4.26</ecNumber>
        </recommendedName>
        <alternativeName>
            <fullName evidence="15">Riboflavin-specific deaminase</fullName>
        </alternativeName>
    </domain>
    <domain>
        <recommendedName>
            <fullName evidence="15">5-amino-6-(5-phosphoribosylamino)uracil reductase</fullName>
            <ecNumber evidence="15">1.1.1.193</ecNumber>
        </recommendedName>
        <alternativeName>
            <fullName evidence="15">HTP reductase</fullName>
        </alternativeName>
    </domain>
</protein>
<dbReference type="InterPro" id="IPR002734">
    <property type="entry name" value="RibDG_C"/>
</dbReference>
<dbReference type="Gene3D" id="3.40.140.10">
    <property type="entry name" value="Cytidine Deaminase, domain 2"/>
    <property type="match status" value="1"/>
</dbReference>
<feature type="active site" description="Proton donor" evidence="16">
    <location>
        <position position="52"/>
    </location>
</feature>
<feature type="binding site" evidence="17">
    <location>
        <position position="204"/>
    </location>
    <ligand>
        <name>substrate</name>
    </ligand>
</feature>
<dbReference type="InterPro" id="IPR004794">
    <property type="entry name" value="Eubact_RibD"/>
</dbReference>
<dbReference type="PANTHER" id="PTHR38011:SF7">
    <property type="entry name" value="2,5-DIAMINO-6-RIBOSYLAMINO-4(3H)-PYRIMIDINONE 5'-PHOSPHATE REDUCTASE"/>
    <property type="match status" value="1"/>
</dbReference>
<evidence type="ECO:0000256" key="16">
    <source>
        <dbReference type="PIRSR" id="PIRSR006769-1"/>
    </source>
</evidence>
<dbReference type="InterPro" id="IPR016193">
    <property type="entry name" value="Cytidine_deaminase-like"/>
</dbReference>
<feature type="binding site" evidence="17">
    <location>
        <position position="184"/>
    </location>
    <ligand>
        <name>substrate</name>
    </ligand>
</feature>
<sequence length="372" mass="40695">MPHEKWMKEALKMAEKGWGNTNPNPLVGAVITKEDQLISKGYHEYAGGPHAEINALKKAGDASAGSTMYVTLEPCSHYGKTPPCAEAIIKAGVEKVIIAAGDPNEKVAGKGEEMLRKAGIEVITGVMEKEARKQNEIFMHYITEKKPYLIAKAAMSLDGKIATKQGHSQWITGEEARNHAHWVRQRVSAILVGVNTVIADNPQLTVRLPLDKVNQPLRVVLDSKGNIPLTSTLVSTAKEIKTMVATTDQMPVDLEKKLLLEGVEVVRFPHKQGQVDIQSLIDYFASKEVDSVLVEGGSRVMASFISEKMINKLLWYIAPKIIGGNKAPGPIGGEGILHMKEALPITEMETIQLGEDWLMTGYMKGAEKCLPE</sequence>
<dbReference type="CDD" id="cd01284">
    <property type="entry name" value="Riboflavin_deaminase-reductase"/>
    <property type="match status" value="1"/>
</dbReference>
<evidence type="ECO:0000259" key="19">
    <source>
        <dbReference type="PROSITE" id="PS51747"/>
    </source>
</evidence>
<dbReference type="GO" id="GO:0050661">
    <property type="term" value="F:NADP binding"/>
    <property type="evidence" value="ECO:0007669"/>
    <property type="project" value="InterPro"/>
</dbReference>
<feature type="binding site" evidence="17">
    <location>
        <position position="207"/>
    </location>
    <ligand>
        <name>substrate</name>
    </ligand>
</feature>
<organism evidence="20 21">
    <name type="scientific">Tindallia californiensis</name>
    <dbReference type="NCBI Taxonomy" id="159292"/>
    <lineage>
        <taxon>Bacteria</taxon>
        <taxon>Bacillati</taxon>
        <taxon>Bacillota</taxon>
        <taxon>Clostridia</taxon>
        <taxon>Peptostreptococcales</taxon>
        <taxon>Tindalliaceae</taxon>
        <taxon>Tindallia</taxon>
    </lineage>
</organism>
<dbReference type="InterPro" id="IPR024072">
    <property type="entry name" value="DHFR-like_dom_sf"/>
</dbReference>
<comment type="pathway">
    <text evidence="2 15">Cofactor biosynthesis; riboflavin biosynthesis; 5-amino-6-(D-ribitylamino)uracil from GTP: step 2/4.</text>
</comment>
<feature type="binding site" evidence="17">
    <location>
        <position position="295"/>
    </location>
    <ligand>
        <name>substrate</name>
    </ligand>
</feature>
<dbReference type="GO" id="GO:0008270">
    <property type="term" value="F:zinc ion binding"/>
    <property type="evidence" value="ECO:0007669"/>
    <property type="project" value="InterPro"/>
</dbReference>
<comment type="catalytic activity">
    <reaction evidence="13 15">
        <text>5-amino-6-(5-phospho-D-ribitylamino)uracil + NADP(+) = 5-amino-6-(5-phospho-D-ribosylamino)uracil + NADPH + H(+)</text>
        <dbReference type="Rhea" id="RHEA:17845"/>
        <dbReference type="ChEBI" id="CHEBI:15378"/>
        <dbReference type="ChEBI" id="CHEBI:57783"/>
        <dbReference type="ChEBI" id="CHEBI:58349"/>
        <dbReference type="ChEBI" id="CHEBI:58421"/>
        <dbReference type="ChEBI" id="CHEBI:58453"/>
        <dbReference type="EC" id="1.1.1.193"/>
    </reaction>
</comment>